<protein>
    <recommendedName>
        <fullName evidence="4">Secreted protein</fullName>
    </recommendedName>
</protein>
<keyword evidence="1" id="KW-0812">Transmembrane</keyword>
<feature type="chain" id="PRO_5014733968" description="Secreted protein" evidence="2">
    <location>
        <begin position="21"/>
        <end position="98"/>
    </location>
</feature>
<dbReference type="AlphaFoldDB" id="A0A2M4DF13"/>
<evidence type="ECO:0000256" key="2">
    <source>
        <dbReference type="SAM" id="SignalP"/>
    </source>
</evidence>
<accession>A0A2M4DF13</accession>
<reference evidence="3" key="1">
    <citation type="submission" date="2018-01" db="EMBL/GenBank/DDBJ databases">
        <title>An insight into the sialome of Amazonian anophelines.</title>
        <authorList>
            <person name="Ribeiro J.M."/>
            <person name="Scarpassa V."/>
            <person name="Calvo E."/>
        </authorList>
    </citation>
    <scope>NUCLEOTIDE SEQUENCE</scope>
</reference>
<feature type="transmembrane region" description="Helical" evidence="1">
    <location>
        <begin position="73"/>
        <end position="96"/>
    </location>
</feature>
<name>A0A2M4DF13_ANODA</name>
<proteinExistence type="predicted"/>
<evidence type="ECO:0000256" key="1">
    <source>
        <dbReference type="SAM" id="Phobius"/>
    </source>
</evidence>
<keyword evidence="1" id="KW-1133">Transmembrane helix</keyword>
<keyword evidence="1" id="KW-0472">Membrane</keyword>
<organism evidence="3">
    <name type="scientific">Anopheles darlingi</name>
    <name type="common">Mosquito</name>
    <dbReference type="NCBI Taxonomy" id="43151"/>
    <lineage>
        <taxon>Eukaryota</taxon>
        <taxon>Metazoa</taxon>
        <taxon>Ecdysozoa</taxon>
        <taxon>Arthropoda</taxon>
        <taxon>Hexapoda</taxon>
        <taxon>Insecta</taxon>
        <taxon>Pterygota</taxon>
        <taxon>Neoptera</taxon>
        <taxon>Endopterygota</taxon>
        <taxon>Diptera</taxon>
        <taxon>Nematocera</taxon>
        <taxon>Culicoidea</taxon>
        <taxon>Culicidae</taxon>
        <taxon>Anophelinae</taxon>
        <taxon>Anopheles</taxon>
    </lineage>
</organism>
<dbReference type="EMBL" id="GGFL01011893">
    <property type="protein sequence ID" value="MBW76071.1"/>
    <property type="molecule type" value="Transcribed_RNA"/>
</dbReference>
<sequence length="98" mass="9689">MGSVLMTTFFFLVSTWSCWAADVEAFASEAAATAANPIDRSTCLRSGGDAAGGSTTRAAAASFLATAAASASAAFSFAAISFFSLASAAFSFAAAASF</sequence>
<evidence type="ECO:0000313" key="3">
    <source>
        <dbReference type="EMBL" id="MBW76071.1"/>
    </source>
</evidence>
<feature type="signal peptide" evidence="2">
    <location>
        <begin position="1"/>
        <end position="20"/>
    </location>
</feature>
<keyword evidence="2" id="KW-0732">Signal</keyword>
<evidence type="ECO:0008006" key="4">
    <source>
        <dbReference type="Google" id="ProtNLM"/>
    </source>
</evidence>